<dbReference type="AlphaFoldDB" id="A0A9D3YIN6"/>
<evidence type="ECO:0000313" key="3">
    <source>
        <dbReference type="Proteomes" id="UP000828390"/>
    </source>
</evidence>
<reference evidence="2" key="1">
    <citation type="journal article" date="2019" name="bioRxiv">
        <title>The Genome of the Zebra Mussel, Dreissena polymorpha: A Resource for Invasive Species Research.</title>
        <authorList>
            <person name="McCartney M.A."/>
            <person name="Auch B."/>
            <person name="Kono T."/>
            <person name="Mallez S."/>
            <person name="Zhang Y."/>
            <person name="Obille A."/>
            <person name="Becker A."/>
            <person name="Abrahante J.E."/>
            <person name="Garbe J."/>
            <person name="Badalamenti J.P."/>
            <person name="Herman A."/>
            <person name="Mangelson H."/>
            <person name="Liachko I."/>
            <person name="Sullivan S."/>
            <person name="Sone E.D."/>
            <person name="Koren S."/>
            <person name="Silverstein K.A.T."/>
            <person name="Beckman K.B."/>
            <person name="Gohl D.M."/>
        </authorList>
    </citation>
    <scope>NUCLEOTIDE SEQUENCE</scope>
    <source>
        <strain evidence="2">Duluth1</strain>
        <tissue evidence="2">Whole animal</tissue>
    </source>
</reference>
<evidence type="ECO:0000313" key="2">
    <source>
        <dbReference type="EMBL" id="KAH3699503.1"/>
    </source>
</evidence>
<organism evidence="2 3">
    <name type="scientific">Dreissena polymorpha</name>
    <name type="common">Zebra mussel</name>
    <name type="synonym">Mytilus polymorpha</name>
    <dbReference type="NCBI Taxonomy" id="45954"/>
    <lineage>
        <taxon>Eukaryota</taxon>
        <taxon>Metazoa</taxon>
        <taxon>Spiralia</taxon>
        <taxon>Lophotrochozoa</taxon>
        <taxon>Mollusca</taxon>
        <taxon>Bivalvia</taxon>
        <taxon>Autobranchia</taxon>
        <taxon>Heteroconchia</taxon>
        <taxon>Euheterodonta</taxon>
        <taxon>Imparidentia</taxon>
        <taxon>Neoheterodontei</taxon>
        <taxon>Myida</taxon>
        <taxon>Dreissenoidea</taxon>
        <taxon>Dreissenidae</taxon>
        <taxon>Dreissena</taxon>
    </lineage>
</organism>
<reference evidence="2" key="2">
    <citation type="submission" date="2020-11" db="EMBL/GenBank/DDBJ databases">
        <authorList>
            <person name="McCartney M.A."/>
            <person name="Auch B."/>
            <person name="Kono T."/>
            <person name="Mallez S."/>
            <person name="Becker A."/>
            <person name="Gohl D.M."/>
            <person name="Silverstein K.A.T."/>
            <person name="Koren S."/>
            <person name="Bechman K.B."/>
            <person name="Herman A."/>
            <person name="Abrahante J.E."/>
            <person name="Garbe J."/>
        </authorList>
    </citation>
    <scope>NUCLEOTIDE SEQUENCE</scope>
    <source>
        <strain evidence="2">Duluth1</strain>
        <tissue evidence="2">Whole animal</tissue>
    </source>
</reference>
<sequence>MKGRLSSIDISEKKINVARDHPEIYNQRIKEYKDKEIASNIWKSIANEMSIDGVSGK</sequence>
<evidence type="ECO:0000259" key="1">
    <source>
        <dbReference type="Pfam" id="PF10545"/>
    </source>
</evidence>
<dbReference type="Proteomes" id="UP000828390">
    <property type="component" value="Unassembled WGS sequence"/>
</dbReference>
<gene>
    <name evidence="2" type="ORF">DPMN_074459</name>
</gene>
<accession>A0A9D3YIN6</accession>
<feature type="domain" description="MADF" evidence="1">
    <location>
        <begin position="15"/>
        <end position="50"/>
    </location>
</feature>
<name>A0A9D3YIN6_DREPO</name>
<protein>
    <recommendedName>
        <fullName evidence="1">MADF domain-containing protein</fullName>
    </recommendedName>
</protein>
<dbReference type="EMBL" id="JAIWYP010000015">
    <property type="protein sequence ID" value="KAH3699503.1"/>
    <property type="molecule type" value="Genomic_DNA"/>
</dbReference>
<keyword evidence="3" id="KW-1185">Reference proteome</keyword>
<dbReference type="Pfam" id="PF10545">
    <property type="entry name" value="MADF_DNA_bdg"/>
    <property type="match status" value="1"/>
</dbReference>
<dbReference type="InterPro" id="IPR006578">
    <property type="entry name" value="MADF-dom"/>
</dbReference>
<comment type="caution">
    <text evidence="2">The sequence shown here is derived from an EMBL/GenBank/DDBJ whole genome shotgun (WGS) entry which is preliminary data.</text>
</comment>
<proteinExistence type="predicted"/>